<dbReference type="CDD" id="cd04301">
    <property type="entry name" value="NAT_SF"/>
    <property type="match status" value="1"/>
</dbReference>
<keyword evidence="1" id="KW-0808">Transferase</keyword>
<keyword evidence="5" id="KW-1185">Reference proteome</keyword>
<dbReference type="SUPFAM" id="SSF55729">
    <property type="entry name" value="Acyl-CoA N-acyltransferases (Nat)"/>
    <property type="match status" value="1"/>
</dbReference>
<protein>
    <submittedName>
        <fullName evidence="4">GNAT family acetyltransferase</fullName>
    </submittedName>
</protein>
<dbReference type="InterPro" id="IPR050832">
    <property type="entry name" value="Bact_Acetyltransf"/>
</dbReference>
<keyword evidence="2" id="KW-0012">Acyltransferase</keyword>
<dbReference type="InterPro" id="IPR016181">
    <property type="entry name" value="Acyl_CoA_acyltransferase"/>
</dbReference>
<dbReference type="PROSITE" id="PS51186">
    <property type="entry name" value="GNAT"/>
    <property type="match status" value="1"/>
</dbReference>
<sequence>MDSISLPGTRFRIARAVEADVPAIVTLLTDDPLGSKREDAPLACYLSAFNEITADEHQLLLVVKDSDGHVVGTTQLTLIPGLARGGAKRLHIEAVRLAPSVRGDGVGTALFRAIGASSRRSERHVALVDSAR</sequence>
<feature type="domain" description="N-acetyltransferase" evidence="3">
    <location>
        <begin position="11"/>
        <end position="132"/>
    </location>
</feature>
<evidence type="ECO:0000259" key="3">
    <source>
        <dbReference type="PROSITE" id="PS51186"/>
    </source>
</evidence>
<evidence type="ECO:0000313" key="4">
    <source>
        <dbReference type="EMBL" id="GGC81625.1"/>
    </source>
</evidence>
<reference evidence="5" key="1">
    <citation type="journal article" date="2019" name="Int. J. Syst. Evol. Microbiol.">
        <title>The Global Catalogue of Microorganisms (GCM) 10K type strain sequencing project: providing services to taxonomists for standard genome sequencing and annotation.</title>
        <authorList>
            <consortium name="The Broad Institute Genomics Platform"/>
            <consortium name="The Broad Institute Genome Sequencing Center for Infectious Disease"/>
            <person name="Wu L."/>
            <person name="Ma J."/>
        </authorList>
    </citation>
    <scope>NUCLEOTIDE SEQUENCE [LARGE SCALE GENOMIC DNA]</scope>
    <source>
        <strain evidence="5">CGMCC 1.15480</strain>
    </source>
</reference>
<evidence type="ECO:0000313" key="5">
    <source>
        <dbReference type="Proteomes" id="UP000597761"/>
    </source>
</evidence>
<dbReference type="PANTHER" id="PTHR43877">
    <property type="entry name" value="AMINOALKYLPHOSPHONATE N-ACETYLTRANSFERASE-RELATED-RELATED"/>
    <property type="match status" value="1"/>
</dbReference>
<dbReference type="EMBL" id="BMJI01000001">
    <property type="protein sequence ID" value="GGC81625.1"/>
    <property type="molecule type" value="Genomic_DNA"/>
</dbReference>
<proteinExistence type="predicted"/>
<evidence type="ECO:0000256" key="2">
    <source>
        <dbReference type="ARBA" id="ARBA00023315"/>
    </source>
</evidence>
<dbReference type="Proteomes" id="UP000597761">
    <property type="component" value="Unassembled WGS sequence"/>
</dbReference>
<dbReference type="InterPro" id="IPR000182">
    <property type="entry name" value="GNAT_dom"/>
</dbReference>
<organism evidence="4 5">
    <name type="scientific">Tersicoccus solisilvae</name>
    <dbReference type="NCBI Taxonomy" id="1882339"/>
    <lineage>
        <taxon>Bacteria</taxon>
        <taxon>Bacillati</taxon>
        <taxon>Actinomycetota</taxon>
        <taxon>Actinomycetes</taxon>
        <taxon>Micrococcales</taxon>
        <taxon>Micrococcaceae</taxon>
        <taxon>Tersicoccus</taxon>
    </lineage>
</organism>
<dbReference type="Pfam" id="PF00583">
    <property type="entry name" value="Acetyltransf_1"/>
    <property type="match status" value="1"/>
</dbReference>
<comment type="caution">
    <text evidence="4">The sequence shown here is derived from an EMBL/GenBank/DDBJ whole genome shotgun (WGS) entry which is preliminary data.</text>
</comment>
<evidence type="ECO:0000256" key="1">
    <source>
        <dbReference type="ARBA" id="ARBA00022679"/>
    </source>
</evidence>
<dbReference type="RefSeq" id="WP_188665915.1">
    <property type="nucleotide sequence ID" value="NZ_BMJI01000001.1"/>
</dbReference>
<name>A0ABQ1NNJ6_9MICC</name>
<dbReference type="Gene3D" id="3.40.630.30">
    <property type="match status" value="1"/>
</dbReference>
<accession>A0ABQ1NNJ6</accession>
<gene>
    <name evidence="4" type="ORF">GCM10011512_05430</name>
</gene>